<organism evidence="3 4">
    <name type="scientific">Roseateles albus</name>
    <dbReference type="NCBI Taxonomy" id="2987525"/>
    <lineage>
        <taxon>Bacteria</taxon>
        <taxon>Pseudomonadati</taxon>
        <taxon>Pseudomonadota</taxon>
        <taxon>Betaproteobacteria</taxon>
        <taxon>Burkholderiales</taxon>
        <taxon>Sphaerotilaceae</taxon>
        <taxon>Roseateles</taxon>
    </lineage>
</organism>
<keyword evidence="1 2" id="KW-0732">Signal</keyword>
<gene>
    <name evidence="3" type="ORF">PRZ03_01640</name>
</gene>
<dbReference type="Proteomes" id="UP001221189">
    <property type="component" value="Unassembled WGS sequence"/>
</dbReference>
<evidence type="ECO:0000256" key="1">
    <source>
        <dbReference type="ARBA" id="ARBA00022729"/>
    </source>
</evidence>
<name>A0ABT5K8J4_9BURK</name>
<reference evidence="3 4" key="1">
    <citation type="submission" date="2022-10" db="EMBL/GenBank/DDBJ databases">
        <title>Paucibacter sp. hw1 Genome sequencing.</title>
        <authorList>
            <person name="Park S."/>
        </authorList>
    </citation>
    <scope>NUCLEOTIDE SEQUENCE [LARGE SCALE GENOMIC DNA]</scope>
    <source>
        <strain evidence="4">hw1</strain>
    </source>
</reference>
<dbReference type="Gene3D" id="3.30.1450.10">
    <property type="match status" value="1"/>
</dbReference>
<protein>
    <submittedName>
        <fullName evidence="3">Outer membrane protein assembly factor BamE</fullName>
    </submittedName>
</protein>
<accession>A0ABT5K8J4</accession>
<dbReference type="InterPro" id="IPR037873">
    <property type="entry name" value="BamE-like"/>
</dbReference>
<comment type="caution">
    <text evidence="3">The sequence shown here is derived from an EMBL/GenBank/DDBJ whole genome shotgun (WGS) entry which is preliminary data.</text>
</comment>
<dbReference type="PROSITE" id="PS51257">
    <property type="entry name" value="PROKAR_LIPOPROTEIN"/>
    <property type="match status" value="1"/>
</dbReference>
<evidence type="ECO:0000313" key="3">
    <source>
        <dbReference type="EMBL" id="MDC8770256.1"/>
    </source>
</evidence>
<dbReference type="EMBL" id="JAQQXT010000001">
    <property type="protein sequence ID" value="MDC8770256.1"/>
    <property type="molecule type" value="Genomic_DNA"/>
</dbReference>
<feature type="chain" id="PRO_5045683804" evidence="2">
    <location>
        <begin position="22"/>
        <end position="169"/>
    </location>
</feature>
<evidence type="ECO:0000256" key="2">
    <source>
        <dbReference type="SAM" id="SignalP"/>
    </source>
</evidence>
<feature type="signal peptide" evidence="2">
    <location>
        <begin position="1"/>
        <end position="21"/>
    </location>
</feature>
<proteinExistence type="predicted"/>
<sequence length="169" mass="18790">MSVFKTIAIASLMCLSLAACVSVPSPRSVSPGMSAAAVLAQYGQPTQIWPDLDGKGGKTLEYSQQPMGKSALMIRVDADGKVISIEDTLQPAVRARVQPGWTPDQVSRLLGKERTRVTFRFSGEEVWDWTVPDEMMGQRQRFNVHFKDGVVLRTTHSMIFDDERMFPGR</sequence>
<dbReference type="RefSeq" id="WP_273598723.1">
    <property type="nucleotide sequence ID" value="NZ_JAQQXT010000001.1"/>
</dbReference>
<evidence type="ECO:0000313" key="4">
    <source>
        <dbReference type="Proteomes" id="UP001221189"/>
    </source>
</evidence>
<keyword evidence="4" id="KW-1185">Reference proteome</keyword>